<proteinExistence type="predicted"/>
<dbReference type="Proteomes" id="UP001149821">
    <property type="component" value="Unassembled WGS sequence"/>
</dbReference>
<protein>
    <recommendedName>
        <fullName evidence="3">DsDNA-mimic protein</fullName>
    </recommendedName>
</protein>
<sequence length="116" mass="13140">MKTLSRLAIEHATHAAFEDLLSHGVVFDSDTIDKAQILLGDLLSSQVEITPDNDRVYIERERRIHCIAKEWTTYYVTQTEFDNALVDCDGDESEAVTLLVEAGKLNEKATVIIQWM</sequence>
<keyword evidence="2" id="KW-1185">Reference proteome</keyword>
<dbReference type="EMBL" id="JAJUBB010000004">
    <property type="protein sequence ID" value="MDD1781006.1"/>
    <property type="molecule type" value="Genomic_DNA"/>
</dbReference>
<reference evidence="1" key="1">
    <citation type="submission" date="2021-12" db="EMBL/GenBank/DDBJ databases">
        <title>Enterovibrio ZSDZ35 sp. nov. and Enterovibrio ZSDZ42 sp. nov., isolated from coastal seawater in Qingdao.</title>
        <authorList>
            <person name="Zhang P."/>
        </authorList>
    </citation>
    <scope>NUCLEOTIDE SEQUENCE</scope>
    <source>
        <strain evidence="1">ZSDZ35</strain>
    </source>
</reference>
<comment type="caution">
    <text evidence="1">The sequence shown here is derived from an EMBL/GenBank/DDBJ whole genome shotgun (WGS) entry which is preliminary data.</text>
</comment>
<organism evidence="1 2">
    <name type="scientific">Enterovibrio qingdaonensis</name>
    <dbReference type="NCBI Taxonomy" id="2899818"/>
    <lineage>
        <taxon>Bacteria</taxon>
        <taxon>Pseudomonadati</taxon>
        <taxon>Pseudomonadota</taxon>
        <taxon>Gammaproteobacteria</taxon>
        <taxon>Vibrionales</taxon>
        <taxon>Vibrionaceae</taxon>
        <taxon>Enterovibrio</taxon>
    </lineage>
</organism>
<evidence type="ECO:0000313" key="1">
    <source>
        <dbReference type="EMBL" id="MDD1781006.1"/>
    </source>
</evidence>
<accession>A0ABT5QL19</accession>
<evidence type="ECO:0000313" key="2">
    <source>
        <dbReference type="Proteomes" id="UP001149821"/>
    </source>
</evidence>
<gene>
    <name evidence="1" type="ORF">LRP49_07295</name>
</gene>
<name>A0ABT5QL19_9GAMM</name>
<evidence type="ECO:0008006" key="3">
    <source>
        <dbReference type="Google" id="ProtNLM"/>
    </source>
</evidence>
<dbReference type="RefSeq" id="WP_274141287.1">
    <property type="nucleotide sequence ID" value="NZ_JAJUBB010000004.1"/>
</dbReference>